<comment type="caution">
    <text evidence="2">The sequence shown here is derived from an EMBL/GenBank/DDBJ whole genome shotgun (WGS) entry which is preliminary data.</text>
</comment>
<dbReference type="Gene3D" id="3.30.70.100">
    <property type="match status" value="1"/>
</dbReference>
<reference evidence="2 3" key="1">
    <citation type="submission" date="2021-06" db="EMBL/GenBank/DDBJ databases">
        <title>Actinomycetes sequencing.</title>
        <authorList>
            <person name="Shan Q."/>
        </authorList>
    </citation>
    <scope>NUCLEOTIDE SEQUENCE [LARGE SCALE GENOMIC DNA]</scope>
    <source>
        <strain evidence="2 3">NEAU-G5</strain>
    </source>
</reference>
<gene>
    <name evidence="2" type="ORF">KO481_09455</name>
</gene>
<dbReference type="SUPFAM" id="SSF54909">
    <property type="entry name" value="Dimeric alpha+beta barrel"/>
    <property type="match status" value="1"/>
</dbReference>
<proteinExistence type="predicted"/>
<accession>A0ABS6AUQ1</accession>
<dbReference type="RefSeq" id="WP_215916578.1">
    <property type="nucleotide sequence ID" value="NZ_JAHKNI010000002.1"/>
</dbReference>
<evidence type="ECO:0000313" key="3">
    <source>
        <dbReference type="Proteomes" id="UP000733379"/>
    </source>
</evidence>
<evidence type="ECO:0000313" key="2">
    <source>
        <dbReference type="EMBL" id="MBU3061749.1"/>
    </source>
</evidence>
<keyword evidence="3" id="KW-1185">Reference proteome</keyword>
<organism evidence="2 3">
    <name type="scientific">Nocardia albiluteola</name>
    <dbReference type="NCBI Taxonomy" id="2842303"/>
    <lineage>
        <taxon>Bacteria</taxon>
        <taxon>Bacillati</taxon>
        <taxon>Actinomycetota</taxon>
        <taxon>Actinomycetes</taxon>
        <taxon>Mycobacteriales</taxon>
        <taxon>Nocardiaceae</taxon>
        <taxon>Nocardia</taxon>
    </lineage>
</organism>
<name>A0ABS6AUQ1_9NOCA</name>
<dbReference type="SMART" id="SM00886">
    <property type="entry name" value="Dabb"/>
    <property type="match status" value="1"/>
</dbReference>
<evidence type="ECO:0000259" key="1">
    <source>
        <dbReference type="PROSITE" id="PS51502"/>
    </source>
</evidence>
<sequence length="133" mass="14765">MIAHLLRFAFRADTTEAQQARVLDLMRRTASVDSVSFSTVGRHVGDPEAGYTHGLLVGIADLDALERYMYDPVHLAGDPEIIPFLARLHVGPEITDDGDPHLGAKIAEMHRGKVARYPEWDRLMNSIPEVTFG</sequence>
<dbReference type="PROSITE" id="PS51502">
    <property type="entry name" value="S_R_A_B_BARREL"/>
    <property type="match status" value="1"/>
</dbReference>
<dbReference type="InterPro" id="IPR013097">
    <property type="entry name" value="Dabb"/>
</dbReference>
<feature type="domain" description="Stress-response A/B barrel" evidence="1">
    <location>
        <begin position="2"/>
        <end position="98"/>
    </location>
</feature>
<dbReference type="InterPro" id="IPR011008">
    <property type="entry name" value="Dimeric_a/b-barrel"/>
</dbReference>
<dbReference type="Pfam" id="PF07876">
    <property type="entry name" value="Dabb"/>
    <property type="match status" value="1"/>
</dbReference>
<dbReference type="EMBL" id="JAHKNI010000002">
    <property type="protein sequence ID" value="MBU3061749.1"/>
    <property type="molecule type" value="Genomic_DNA"/>
</dbReference>
<dbReference type="Proteomes" id="UP000733379">
    <property type="component" value="Unassembled WGS sequence"/>
</dbReference>
<protein>
    <submittedName>
        <fullName evidence="2">Dabb family protein</fullName>
    </submittedName>
</protein>